<comment type="cofactor">
    <cofactor evidence="1">
        <name>NAD(+)</name>
        <dbReference type="ChEBI" id="CHEBI:57540"/>
    </cofactor>
</comment>
<evidence type="ECO:0000256" key="1">
    <source>
        <dbReference type="ARBA" id="ARBA00001911"/>
    </source>
</evidence>
<evidence type="ECO:0000256" key="7">
    <source>
        <dbReference type="ARBA" id="ARBA00022793"/>
    </source>
</evidence>
<dbReference type="InterPro" id="IPR016040">
    <property type="entry name" value="NAD(P)-bd_dom"/>
</dbReference>
<evidence type="ECO:0000256" key="11">
    <source>
        <dbReference type="ARBA" id="ARBA00023034"/>
    </source>
</evidence>
<dbReference type="GO" id="GO:0070403">
    <property type="term" value="F:NAD+ binding"/>
    <property type="evidence" value="ECO:0007669"/>
    <property type="project" value="InterPro"/>
</dbReference>
<feature type="region of interest" description="Disordered" evidence="14">
    <location>
        <begin position="317"/>
        <end position="336"/>
    </location>
</feature>
<keyword evidence="11" id="KW-0333">Golgi apparatus</keyword>
<keyword evidence="6" id="KW-0812">Transmembrane</keyword>
<comment type="similarity">
    <text evidence="4">Belongs to the NAD(P)-dependent epimerase/dehydratase family. UDP-glucuronic acid decarboxylase subfamily.</text>
</comment>
<dbReference type="EMBL" id="JAEMNV010000001">
    <property type="protein sequence ID" value="MBJ8337277.1"/>
    <property type="molecule type" value="Genomic_DNA"/>
</dbReference>
<evidence type="ECO:0000313" key="16">
    <source>
        <dbReference type="EMBL" id="MBJ8337277.1"/>
    </source>
</evidence>
<evidence type="ECO:0000256" key="12">
    <source>
        <dbReference type="ARBA" id="ARBA00023136"/>
    </source>
</evidence>
<keyword evidence="12" id="KW-0472">Membrane</keyword>
<dbReference type="PANTHER" id="PTHR43078">
    <property type="entry name" value="UDP-GLUCURONIC ACID DECARBOXYLASE-RELATED"/>
    <property type="match status" value="1"/>
</dbReference>
<dbReference type="GO" id="GO:0005737">
    <property type="term" value="C:cytoplasm"/>
    <property type="evidence" value="ECO:0007669"/>
    <property type="project" value="TreeGrafter"/>
</dbReference>
<dbReference type="Proteomes" id="UP000655868">
    <property type="component" value="Unassembled WGS sequence"/>
</dbReference>
<evidence type="ECO:0000256" key="5">
    <source>
        <dbReference type="ARBA" id="ARBA00012290"/>
    </source>
</evidence>
<dbReference type="GO" id="GO:0048040">
    <property type="term" value="F:UDP-glucuronate decarboxylase activity"/>
    <property type="evidence" value="ECO:0007669"/>
    <property type="project" value="UniProtKB-EC"/>
</dbReference>
<keyword evidence="17" id="KW-1185">Reference proteome</keyword>
<evidence type="ECO:0000256" key="8">
    <source>
        <dbReference type="ARBA" id="ARBA00022968"/>
    </source>
</evidence>
<dbReference type="InterPro" id="IPR044516">
    <property type="entry name" value="UXS-like"/>
</dbReference>
<evidence type="ECO:0000313" key="17">
    <source>
        <dbReference type="Proteomes" id="UP000655868"/>
    </source>
</evidence>
<reference evidence="16" key="1">
    <citation type="submission" date="2020-12" db="EMBL/GenBank/DDBJ databases">
        <title>Antrihabitans popcorni sp. nov. and Antrihabitans auranticaus sp. nov., isolated from a larva cave.</title>
        <authorList>
            <person name="Lee S.D."/>
            <person name="Kim I.S."/>
        </authorList>
    </citation>
    <scope>NUCLEOTIDE SEQUENCE</scope>
    <source>
        <strain evidence="16">YC3-6</strain>
    </source>
</reference>
<dbReference type="Pfam" id="PF16363">
    <property type="entry name" value="GDP_Man_Dehyd"/>
    <property type="match status" value="1"/>
</dbReference>
<comment type="subcellular location">
    <subcellularLocation>
        <location evidence="2">Golgi apparatus</location>
        <location evidence="2">Golgi stack membrane</location>
        <topology evidence="2">Single-pass type II membrane protein</topology>
    </subcellularLocation>
</comment>
<keyword evidence="9" id="KW-1133">Transmembrane helix</keyword>
<name>A0A934U073_9NOCA</name>
<protein>
    <recommendedName>
        <fullName evidence="5">UDP-glucuronate decarboxylase</fullName>
        <ecNumber evidence="5">4.1.1.35</ecNumber>
    </recommendedName>
</protein>
<keyword evidence="13" id="KW-0456">Lyase</keyword>
<proteinExistence type="inferred from homology"/>
<dbReference type="PANTHER" id="PTHR43078:SF6">
    <property type="entry name" value="UDP-GLUCURONIC ACID DECARBOXYLASE 1"/>
    <property type="match status" value="1"/>
</dbReference>
<dbReference type="AlphaFoldDB" id="A0A934U073"/>
<evidence type="ECO:0000256" key="3">
    <source>
        <dbReference type="ARBA" id="ARBA00005100"/>
    </source>
</evidence>
<evidence type="ECO:0000256" key="4">
    <source>
        <dbReference type="ARBA" id="ARBA00007505"/>
    </source>
</evidence>
<comment type="caution">
    <text evidence="16">The sequence shown here is derived from an EMBL/GenBank/DDBJ whole genome shotgun (WGS) entry which is preliminary data.</text>
</comment>
<dbReference type="SUPFAM" id="SSF51735">
    <property type="entry name" value="NAD(P)-binding Rossmann-fold domains"/>
    <property type="match status" value="1"/>
</dbReference>
<dbReference type="InterPro" id="IPR036291">
    <property type="entry name" value="NAD(P)-bd_dom_sf"/>
</dbReference>
<evidence type="ECO:0000259" key="15">
    <source>
        <dbReference type="Pfam" id="PF16363"/>
    </source>
</evidence>
<keyword evidence="8" id="KW-0735">Signal-anchor</keyword>
<dbReference type="RefSeq" id="WP_199700844.1">
    <property type="nucleotide sequence ID" value="NZ_JAEMNV010000001.1"/>
</dbReference>
<feature type="domain" description="NAD(P)-binding" evidence="15">
    <location>
        <begin position="4"/>
        <end position="310"/>
    </location>
</feature>
<evidence type="ECO:0000256" key="9">
    <source>
        <dbReference type="ARBA" id="ARBA00022989"/>
    </source>
</evidence>
<evidence type="ECO:0000256" key="2">
    <source>
        <dbReference type="ARBA" id="ARBA00004447"/>
    </source>
</evidence>
<comment type="pathway">
    <text evidence="3">Nucleotide-sugar biosynthesis; UDP-alpha-D-xylose biosynthesis; UDP-alpha-D-xylose from UDP-alpha-D-glucuronate: step 1/1.</text>
</comment>
<evidence type="ECO:0000256" key="14">
    <source>
        <dbReference type="SAM" id="MobiDB-lite"/>
    </source>
</evidence>
<gene>
    <name evidence="16" type="ORF">JGU71_00130</name>
</gene>
<evidence type="ECO:0000256" key="13">
    <source>
        <dbReference type="ARBA" id="ARBA00023239"/>
    </source>
</evidence>
<sequence>MRTLITGGAGFIGSHLSEYLLRQGDHVTVLDDLSTGSLHNLRDVAGHERLTFVEGSILDRSKVREAIAGADRVFHLAAAVGVRRIVDHPLESLRTNLHGTEIVLDAAREVNAIMLLASTSEVYGKNTSDRLTEESDRILGSPLKSRWTYAAAKGIDEAFASAYWHTYGLRTVIVRMFNTIGPRQTGAYGMVVPNLVGQALRDEPLTVFGDGLQTRCFSYVGDVVPALVRLCEEPSAYGEAFNLGGDLEVSILRLAEVAIELLGSRSTITLVPYAQAYGPGFEDMRRRVPDNTKAERLVGYRPTTRLEQMILNVAASQSAAEGPRDTDLTTRAPVAV</sequence>
<dbReference type="GO" id="GO:0042732">
    <property type="term" value="P:D-xylose metabolic process"/>
    <property type="evidence" value="ECO:0007669"/>
    <property type="project" value="InterPro"/>
</dbReference>
<organism evidence="16 17">
    <name type="scientific">Antrihabitans stalagmiti</name>
    <dbReference type="NCBI Taxonomy" id="2799499"/>
    <lineage>
        <taxon>Bacteria</taxon>
        <taxon>Bacillati</taxon>
        <taxon>Actinomycetota</taxon>
        <taxon>Actinomycetes</taxon>
        <taxon>Mycobacteriales</taxon>
        <taxon>Nocardiaceae</taxon>
        <taxon>Antrihabitans</taxon>
    </lineage>
</organism>
<keyword evidence="10" id="KW-0520">NAD</keyword>
<evidence type="ECO:0000256" key="10">
    <source>
        <dbReference type="ARBA" id="ARBA00023027"/>
    </source>
</evidence>
<accession>A0A934U073</accession>
<dbReference type="Gene3D" id="3.40.50.720">
    <property type="entry name" value="NAD(P)-binding Rossmann-like Domain"/>
    <property type="match status" value="1"/>
</dbReference>
<evidence type="ECO:0000256" key="6">
    <source>
        <dbReference type="ARBA" id="ARBA00022692"/>
    </source>
</evidence>
<keyword evidence="7" id="KW-0210">Decarboxylase</keyword>
<dbReference type="EC" id="4.1.1.35" evidence="5"/>